<dbReference type="SMART" id="SM00534">
    <property type="entry name" value="MUTSac"/>
    <property type="match status" value="1"/>
</dbReference>
<dbReference type="AlphaFoldDB" id="A0A250JX83"/>
<dbReference type="Gene3D" id="3.30.1370.110">
    <property type="match status" value="1"/>
</dbReference>
<feature type="coiled-coil region" evidence="8">
    <location>
        <begin position="525"/>
        <end position="633"/>
    </location>
</feature>
<reference evidence="11 12" key="1">
    <citation type="submission" date="2017-06" db="EMBL/GenBank/DDBJ databases">
        <title>Sequencing and comparative analysis of myxobacterial genomes.</title>
        <authorList>
            <person name="Rupp O."/>
            <person name="Goesmann A."/>
            <person name="Sogaard-Andersen L."/>
        </authorList>
    </citation>
    <scope>NUCLEOTIDE SEQUENCE [LARGE SCALE GENOMIC DNA]</scope>
    <source>
        <strain evidence="11 12">DSM 14697</strain>
    </source>
</reference>
<dbReference type="SMART" id="SM00463">
    <property type="entry name" value="SMR"/>
    <property type="match status" value="1"/>
</dbReference>
<dbReference type="NCBIfam" id="TIGR01069">
    <property type="entry name" value="mutS2"/>
    <property type="match status" value="1"/>
</dbReference>
<evidence type="ECO:0000256" key="7">
    <source>
        <dbReference type="HAMAP-Rule" id="MF_00092"/>
    </source>
</evidence>
<accession>A0A250JX83</accession>
<keyword evidence="2 7" id="KW-0547">Nucleotide-binding</keyword>
<keyword evidence="6 7" id="KW-0238">DNA-binding</keyword>
<keyword evidence="8" id="KW-0175">Coiled coil</keyword>
<feature type="region of interest" description="Disordered" evidence="9">
    <location>
        <begin position="686"/>
        <end position="716"/>
    </location>
</feature>
<dbReference type="PIRSF" id="PIRSF005814">
    <property type="entry name" value="MutS_YshD"/>
    <property type="match status" value="1"/>
</dbReference>
<feature type="binding site" evidence="7">
    <location>
        <begin position="341"/>
        <end position="348"/>
    </location>
    <ligand>
        <name>ATP</name>
        <dbReference type="ChEBI" id="CHEBI:30616"/>
    </ligand>
</feature>
<evidence type="ECO:0000256" key="5">
    <source>
        <dbReference type="ARBA" id="ARBA00022884"/>
    </source>
</evidence>
<keyword evidence="5 7" id="KW-0694">RNA-binding</keyword>
<dbReference type="SUPFAM" id="SSF48334">
    <property type="entry name" value="DNA repair protein MutS, domain III"/>
    <property type="match status" value="1"/>
</dbReference>
<dbReference type="InterPro" id="IPR036063">
    <property type="entry name" value="Smr_dom_sf"/>
</dbReference>
<dbReference type="GO" id="GO:0004519">
    <property type="term" value="F:endonuclease activity"/>
    <property type="evidence" value="ECO:0007669"/>
    <property type="project" value="UniProtKB-UniRule"/>
</dbReference>
<evidence type="ECO:0000256" key="8">
    <source>
        <dbReference type="SAM" id="Coils"/>
    </source>
</evidence>
<dbReference type="InterPro" id="IPR036187">
    <property type="entry name" value="DNA_mismatch_repair_MutS_sf"/>
</dbReference>
<dbReference type="GO" id="GO:0019843">
    <property type="term" value="F:rRNA binding"/>
    <property type="evidence" value="ECO:0007669"/>
    <property type="project" value="UniProtKB-UniRule"/>
</dbReference>
<dbReference type="EMBL" id="CP022203">
    <property type="protein sequence ID" value="ATB48474.1"/>
    <property type="molecule type" value="Genomic_DNA"/>
</dbReference>
<evidence type="ECO:0000256" key="1">
    <source>
        <dbReference type="ARBA" id="ARBA00022730"/>
    </source>
</evidence>
<dbReference type="Pfam" id="PF01713">
    <property type="entry name" value="Smr"/>
    <property type="match status" value="1"/>
</dbReference>
<dbReference type="SMART" id="SM00533">
    <property type="entry name" value="MUTSd"/>
    <property type="match status" value="1"/>
</dbReference>
<evidence type="ECO:0000313" key="11">
    <source>
        <dbReference type="EMBL" id="ATB48474.1"/>
    </source>
</evidence>
<dbReference type="InterPro" id="IPR000432">
    <property type="entry name" value="DNA_mismatch_repair_MutS_C"/>
</dbReference>
<dbReference type="Gene3D" id="3.40.50.300">
    <property type="entry name" value="P-loop containing nucleotide triphosphate hydrolases"/>
    <property type="match status" value="1"/>
</dbReference>
<dbReference type="Gene3D" id="1.10.1420.10">
    <property type="match status" value="2"/>
</dbReference>
<comment type="function">
    <text evidence="7">Acts as a ribosome collision sensor, splitting the ribosome into its 2 subunits. Detects stalled/collided 70S ribosomes which it binds and splits by an ATP-hydrolysis driven conformational change. Acts upstream of the ribosome quality control system (RQC), a ribosome-associated complex that mediates the extraction of incompletely synthesized nascent chains from stalled ribosomes and their subsequent degradation. Probably generates substrates for RQC.</text>
</comment>
<feature type="compositionally biased region" description="Basic and acidic residues" evidence="9">
    <location>
        <begin position="700"/>
        <end position="710"/>
    </location>
</feature>
<dbReference type="InterPro" id="IPR005747">
    <property type="entry name" value="MutS2"/>
</dbReference>
<evidence type="ECO:0000313" key="12">
    <source>
        <dbReference type="Proteomes" id="UP000217343"/>
    </source>
</evidence>
<feature type="domain" description="Smr" evidence="10">
    <location>
        <begin position="728"/>
        <end position="803"/>
    </location>
</feature>
<evidence type="ECO:0000256" key="2">
    <source>
        <dbReference type="ARBA" id="ARBA00022741"/>
    </source>
</evidence>
<dbReference type="EC" id="3.6.4.-" evidence="7"/>
<name>A0A250JX83_9BACT</name>
<dbReference type="Pfam" id="PF00488">
    <property type="entry name" value="MutS_V"/>
    <property type="match status" value="1"/>
</dbReference>
<dbReference type="GO" id="GO:0016887">
    <property type="term" value="F:ATP hydrolysis activity"/>
    <property type="evidence" value="ECO:0007669"/>
    <property type="project" value="InterPro"/>
</dbReference>
<evidence type="ECO:0000256" key="3">
    <source>
        <dbReference type="ARBA" id="ARBA00022801"/>
    </source>
</evidence>
<dbReference type="SUPFAM" id="SSF52540">
    <property type="entry name" value="P-loop containing nucleoside triphosphate hydrolases"/>
    <property type="match status" value="1"/>
</dbReference>
<evidence type="ECO:0000256" key="4">
    <source>
        <dbReference type="ARBA" id="ARBA00022840"/>
    </source>
</evidence>
<gene>
    <name evidence="7" type="primary">mutS2</name>
    <name evidence="7" type="synonym">rqcU</name>
    <name evidence="11" type="ORF">MYMAC_004101</name>
</gene>
<dbReference type="GO" id="GO:0072344">
    <property type="term" value="P:rescue of stalled ribosome"/>
    <property type="evidence" value="ECO:0007669"/>
    <property type="project" value="UniProtKB-UniRule"/>
</dbReference>
<sequence length="804" mass="87679">MKPMTVQISQRTLEDLGFADVLRALAQRCRTEPGRERVLARPFLDTPEAVTEALALVAEARALSQEQFSLPLGGVTDLRTPVGHAAKGGMLEPRQLIDAAQLLFAFVRTREALDERKARVPRLVELSRRMPALEALARRIDQCFEPDGEISDRASPELREARDRARGLHRRIKSRLDELLHDEAFTTRLRENYYTIRNGRYVVPVVANYRSEVDGIVHNASQTGQTLFMEPQAMVGLGNDLAIAQSEVLEEERKVLQALSDQLGRESERILEGIDAVAELDEVESVAILSADLGATTPEFAGVTDLQLHQLRHPRLVLRGAEVVANDVTLTGDAKALVVSGPNAGGKTVTLTGVGLCSLMLRAALPIPVAEGSRMPLYRSVHSTVGDAQNLEQGLSTFSAHVVMLRDIIEAAGEGSLVLIDEIAADTDPREGAAIAIAVLEELMAKGVVVLVTTHLEELKALAHMDPRFLNARVGFDSKRMAPTYRLQIGAAGQSSAIEMAARVGLPRNVCERARELSVNAGGPLSKALAAAEEERRRLSEELEKARVAAQEAEALRADLEKQKQTFERERRAKMMQFNEDVHAASEHAAAEVQKLLVKLRAEQNEKALAEARQQLQQRADEAQKRALAAKAELFQVEAPGPANLKVGAWVHHSGLNRDVEILELVDSHAVVSAGGALKMRVPTTELSGARTRKPQQAKFPERQKQDAALKRAASAAPSEVEATNFRCDVRGMRADDALAELESFLDRGMRSGEEAALVIHGHGTGALKQAIRDYLSASPYIRMYRPGEGHEGGDGVTVVSLRA</sequence>
<comment type="function">
    <text evidence="7">Endonuclease that is involved in the suppression of homologous recombination and thus may have a key role in the control of bacterial genetic diversity.</text>
</comment>
<comment type="similarity">
    <text evidence="7">Belongs to the DNA mismatch repair MutS family. MutS2 subfamily.</text>
</comment>
<dbReference type="PANTHER" id="PTHR48466">
    <property type="entry name" value="OS10G0509000 PROTEIN-RELATED"/>
    <property type="match status" value="1"/>
</dbReference>
<dbReference type="GO" id="GO:0006298">
    <property type="term" value="P:mismatch repair"/>
    <property type="evidence" value="ECO:0007669"/>
    <property type="project" value="InterPro"/>
</dbReference>
<dbReference type="InterPro" id="IPR002625">
    <property type="entry name" value="Smr_dom"/>
</dbReference>
<comment type="subunit">
    <text evidence="7">Homodimer. Binds to stalled ribosomes, contacting rRNA.</text>
</comment>
<evidence type="ECO:0000259" key="10">
    <source>
        <dbReference type="PROSITE" id="PS50828"/>
    </source>
</evidence>
<keyword evidence="4 7" id="KW-0067">ATP-binding</keyword>
<evidence type="ECO:0000256" key="9">
    <source>
        <dbReference type="SAM" id="MobiDB-lite"/>
    </source>
</evidence>
<dbReference type="GO" id="GO:0045910">
    <property type="term" value="P:negative regulation of DNA recombination"/>
    <property type="evidence" value="ECO:0007669"/>
    <property type="project" value="InterPro"/>
</dbReference>
<dbReference type="HAMAP" id="MF_00092">
    <property type="entry name" value="MutS2"/>
    <property type="match status" value="1"/>
</dbReference>
<protein>
    <recommendedName>
        <fullName evidence="7">Endonuclease MutS2</fullName>
        <ecNumber evidence="7">3.1.-.-</ecNumber>
    </recommendedName>
    <alternativeName>
        <fullName evidence="7">Ribosome-associated protein quality control-upstream factor</fullName>
        <shortName evidence="7">RQC-upstream factor</shortName>
        <shortName evidence="7">RqcU</shortName>
        <ecNumber evidence="7">3.6.4.-</ecNumber>
    </alternativeName>
</protein>
<keyword evidence="12" id="KW-1185">Reference proteome</keyword>
<dbReference type="GO" id="GO:0030983">
    <property type="term" value="F:mismatched DNA binding"/>
    <property type="evidence" value="ECO:0007669"/>
    <property type="project" value="InterPro"/>
</dbReference>
<evidence type="ECO:0000256" key="6">
    <source>
        <dbReference type="ARBA" id="ARBA00023125"/>
    </source>
</evidence>
<dbReference type="GO" id="GO:0140664">
    <property type="term" value="F:ATP-dependent DNA damage sensor activity"/>
    <property type="evidence" value="ECO:0007669"/>
    <property type="project" value="InterPro"/>
</dbReference>
<organism evidence="11 12">
    <name type="scientific">Corallococcus macrosporus DSM 14697</name>
    <dbReference type="NCBI Taxonomy" id="1189310"/>
    <lineage>
        <taxon>Bacteria</taxon>
        <taxon>Pseudomonadati</taxon>
        <taxon>Myxococcota</taxon>
        <taxon>Myxococcia</taxon>
        <taxon>Myxococcales</taxon>
        <taxon>Cystobacterineae</taxon>
        <taxon>Myxococcaceae</taxon>
        <taxon>Corallococcus</taxon>
    </lineage>
</organism>
<dbReference type="KEGG" id="mmas:MYMAC_004101"/>
<dbReference type="GO" id="GO:0005524">
    <property type="term" value="F:ATP binding"/>
    <property type="evidence" value="ECO:0007669"/>
    <property type="project" value="UniProtKB-UniRule"/>
</dbReference>
<dbReference type="InterPro" id="IPR045076">
    <property type="entry name" value="MutS"/>
</dbReference>
<keyword evidence="1 7" id="KW-0699">rRNA-binding</keyword>
<dbReference type="GO" id="GO:0043023">
    <property type="term" value="F:ribosomal large subunit binding"/>
    <property type="evidence" value="ECO:0007669"/>
    <property type="project" value="UniProtKB-UniRule"/>
</dbReference>
<dbReference type="InterPro" id="IPR007696">
    <property type="entry name" value="DNA_mismatch_repair_MutS_core"/>
</dbReference>
<dbReference type="PANTHER" id="PTHR48466:SF2">
    <property type="entry name" value="OS10G0509000 PROTEIN"/>
    <property type="match status" value="1"/>
</dbReference>
<dbReference type="EC" id="3.1.-.-" evidence="7"/>
<dbReference type="SUPFAM" id="SSF160443">
    <property type="entry name" value="SMR domain-like"/>
    <property type="match status" value="1"/>
</dbReference>
<keyword evidence="3 7" id="KW-0378">Hydrolase</keyword>
<proteinExistence type="inferred from homology"/>
<dbReference type="InterPro" id="IPR027417">
    <property type="entry name" value="P-loop_NTPase"/>
</dbReference>
<dbReference type="PROSITE" id="PS50828">
    <property type="entry name" value="SMR"/>
    <property type="match status" value="1"/>
</dbReference>
<keyword evidence="7" id="KW-0540">Nuclease</keyword>
<dbReference type="Proteomes" id="UP000217343">
    <property type="component" value="Chromosome"/>
</dbReference>
<keyword evidence="7" id="KW-0255">Endonuclease</keyword>